<dbReference type="GeneID" id="9824952"/>
<name>A0A6A5FU28_CAERE</name>
<feature type="region of interest" description="Disordered" evidence="1">
    <location>
        <begin position="126"/>
        <end position="165"/>
    </location>
</feature>
<reference evidence="2 3" key="1">
    <citation type="submission" date="2019-12" db="EMBL/GenBank/DDBJ databases">
        <title>Chromosome-level assembly of the Caenorhabditis remanei genome.</title>
        <authorList>
            <person name="Teterina A.A."/>
            <person name="Willis J.H."/>
            <person name="Phillips P.C."/>
        </authorList>
    </citation>
    <scope>NUCLEOTIDE SEQUENCE [LARGE SCALE GENOMIC DNA]</scope>
    <source>
        <strain evidence="2 3">PX506</strain>
        <tissue evidence="2">Whole organism</tissue>
    </source>
</reference>
<proteinExistence type="predicted"/>
<dbReference type="Proteomes" id="UP000483820">
    <property type="component" value="Chromosome X"/>
</dbReference>
<dbReference type="CTD" id="9824952"/>
<comment type="caution">
    <text evidence="2">The sequence shown here is derived from an EMBL/GenBank/DDBJ whole genome shotgun (WGS) entry which is preliminary data.</text>
</comment>
<sequence>MENVITTINFWTIDNVVQTVLANQERRESNEIEAVKELGERGSEPATPLQDGSGSAFKPVTTKRHVFKLEWKEPAADPPVKPVSGVSEEDIQNLVLAAQSLLAQVGLPVIPVVLKLVENQMEVVAGAAPTAEENAEKSTQTDNMEDAEIKRLKERGVGKASRGTK</sequence>
<feature type="compositionally biased region" description="Basic and acidic residues" evidence="1">
    <location>
        <begin position="147"/>
        <end position="157"/>
    </location>
</feature>
<gene>
    <name evidence="2" type="ORF">GCK72_022456</name>
</gene>
<organism evidence="2 3">
    <name type="scientific">Caenorhabditis remanei</name>
    <name type="common">Caenorhabditis vulgaris</name>
    <dbReference type="NCBI Taxonomy" id="31234"/>
    <lineage>
        <taxon>Eukaryota</taxon>
        <taxon>Metazoa</taxon>
        <taxon>Ecdysozoa</taxon>
        <taxon>Nematoda</taxon>
        <taxon>Chromadorea</taxon>
        <taxon>Rhabditida</taxon>
        <taxon>Rhabditina</taxon>
        <taxon>Rhabditomorpha</taxon>
        <taxon>Rhabditoidea</taxon>
        <taxon>Rhabditidae</taxon>
        <taxon>Peloderinae</taxon>
        <taxon>Caenorhabditis</taxon>
    </lineage>
</organism>
<evidence type="ECO:0000313" key="3">
    <source>
        <dbReference type="Proteomes" id="UP000483820"/>
    </source>
</evidence>
<accession>A0A6A5FU28</accession>
<evidence type="ECO:0000256" key="1">
    <source>
        <dbReference type="SAM" id="MobiDB-lite"/>
    </source>
</evidence>
<dbReference type="AlphaFoldDB" id="A0A6A5FU28"/>
<dbReference type="EMBL" id="WUAV01000006">
    <property type="protein sequence ID" value="KAF1746005.1"/>
    <property type="molecule type" value="Genomic_DNA"/>
</dbReference>
<dbReference type="KEGG" id="crq:GCK72_022456"/>
<dbReference type="RefSeq" id="XP_053578401.1">
    <property type="nucleotide sequence ID" value="XM_053734835.1"/>
</dbReference>
<evidence type="ECO:0000313" key="2">
    <source>
        <dbReference type="EMBL" id="KAF1746005.1"/>
    </source>
</evidence>
<protein>
    <submittedName>
        <fullName evidence="2">Uncharacterized protein</fullName>
    </submittedName>
</protein>
<feature type="region of interest" description="Disordered" evidence="1">
    <location>
        <begin position="36"/>
        <end position="57"/>
    </location>
</feature>